<evidence type="ECO:0000313" key="2">
    <source>
        <dbReference type="EMBL" id="CAF0733192.1"/>
    </source>
</evidence>
<dbReference type="EMBL" id="CAJNOJ010000003">
    <property type="protein sequence ID" value="CAF0733192.1"/>
    <property type="molecule type" value="Genomic_DNA"/>
</dbReference>
<evidence type="ECO:0000313" key="3">
    <source>
        <dbReference type="Proteomes" id="UP000663852"/>
    </source>
</evidence>
<proteinExistence type="predicted"/>
<name>A0A813N261_ADIRI</name>
<evidence type="ECO:0000256" key="1">
    <source>
        <dbReference type="SAM" id="MobiDB-lite"/>
    </source>
</evidence>
<dbReference type="AlphaFoldDB" id="A0A813N261"/>
<feature type="region of interest" description="Disordered" evidence="1">
    <location>
        <begin position="1"/>
        <end position="52"/>
    </location>
</feature>
<dbReference type="OrthoDB" id="10257567at2759"/>
<reference evidence="2" key="1">
    <citation type="submission" date="2021-02" db="EMBL/GenBank/DDBJ databases">
        <authorList>
            <person name="Nowell W R."/>
        </authorList>
    </citation>
    <scope>NUCLEOTIDE SEQUENCE</scope>
</reference>
<protein>
    <submittedName>
        <fullName evidence="2">Uncharacterized protein</fullName>
    </submittedName>
</protein>
<organism evidence="2 3">
    <name type="scientific">Adineta ricciae</name>
    <name type="common">Rotifer</name>
    <dbReference type="NCBI Taxonomy" id="249248"/>
    <lineage>
        <taxon>Eukaryota</taxon>
        <taxon>Metazoa</taxon>
        <taxon>Spiralia</taxon>
        <taxon>Gnathifera</taxon>
        <taxon>Rotifera</taxon>
        <taxon>Eurotatoria</taxon>
        <taxon>Bdelloidea</taxon>
        <taxon>Adinetida</taxon>
        <taxon>Adinetidae</taxon>
        <taxon>Adineta</taxon>
    </lineage>
</organism>
<dbReference type="Proteomes" id="UP000663852">
    <property type="component" value="Unassembled WGS sequence"/>
</dbReference>
<comment type="caution">
    <text evidence="2">The sequence shown here is derived from an EMBL/GenBank/DDBJ whole genome shotgun (WGS) entry which is preliminary data.</text>
</comment>
<sequence length="126" mass="14269">MFLDHDSDVTTTEIDGRADESDQSRRKLVKLSRDLKKNTNETKKTKKTGAHDHQSCISVDVSFYICDRNKRDHLKGKLIASTTSLIVVFSLRSLPLRLLRHRLLPSFSRSSKIAFPGPPSLAQVYS</sequence>
<gene>
    <name evidence="2" type="ORF">EDS130_LOCUS1245</name>
</gene>
<accession>A0A813N261</accession>